<dbReference type="GO" id="GO:0006511">
    <property type="term" value="P:ubiquitin-dependent protein catabolic process"/>
    <property type="evidence" value="ECO:0007669"/>
    <property type="project" value="TreeGrafter"/>
</dbReference>
<feature type="domain" description="RING-type" evidence="5">
    <location>
        <begin position="90"/>
        <end position="131"/>
    </location>
</feature>
<evidence type="ECO:0000256" key="4">
    <source>
        <dbReference type="PROSITE-ProRule" id="PRU00175"/>
    </source>
</evidence>
<keyword evidence="2 4" id="KW-0863">Zinc-finger</keyword>
<dbReference type="PANTHER" id="PTHR45931">
    <property type="entry name" value="SI:CH211-59O9.10"/>
    <property type="match status" value="1"/>
</dbReference>
<protein>
    <recommendedName>
        <fullName evidence="5">RING-type domain-containing protein</fullName>
    </recommendedName>
</protein>
<evidence type="ECO:0000256" key="1">
    <source>
        <dbReference type="ARBA" id="ARBA00022723"/>
    </source>
</evidence>
<proteinExistence type="predicted"/>
<dbReference type="EMBL" id="HBHF01000251">
    <property type="protein sequence ID" value="CAD9653588.1"/>
    <property type="molecule type" value="Transcribed_RNA"/>
</dbReference>
<dbReference type="InterPro" id="IPR051834">
    <property type="entry name" value="RING_finger_E3_ligase"/>
</dbReference>
<dbReference type="GO" id="GO:0008270">
    <property type="term" value="F:zinc ion binding"/>
    <property type="evidence" value="ECO:0007669"/>
    <property type="project" value="UniProtKB-KW"/>
</dbReference>
<dbReference type="SMART" id="SM00744">
    <property type="entry name" value="RINGv"/>
    <property type="match status" value="1"/>
</dbReference>
<dbReference type="InterPro" id="IPR001841">
    <property type="entry name" value="Znf_RING"/>
</dbReference>
<evidence type="ECO:0000256" key="2">
    <source>
        <dbReference type="ARBA" id="ARBA00022771"/>
    </source>
</evidence>
<accession>A0A7S2QW03</accession>
<dbReference type="SUPFAM" id="SSF57850">
    <property type="entry name" value="RING/U-box"/>
    <property type="match status" value="1"/>
</dbReference>
<dbReference type="GO" id="GO:0061630">
    <property type="term" value="F:ubiquitin protein ligase activity"/>
    <property type="evidence" value="ECO:0007669"/>
    <property type="project" value="TreeGrafter"/>
</dbReference>
<gene>
    <name evidence="6" type="ORF">LELO1147_LOCUS38</name>
</gene>
<dbReference type="SMART" id="SM00184">
    <property type="entry name" value="RING"/>
    <property type="match status" value="1"/>
</dbReference>
<dbReference type="PROSITE" id="PS50089">
    <property type="entry name" value="ZF_RING_2"/>
    <property type="match status" value="1"/>
</dbReference>
<organism evidence="6">
    <name type="scientific">Lessardia elongata</name>
    <dbReference type="NCBI Taxonomy" id="210733"/>
    <lineage>
        <taxon>Eukaryota</taxon>
        <taxon>Sar</taxon>
        <taxon>Alveolata</taxon>
        <taxon>Dinophyceae</taxon>
        <taxon>Peridiniales</taxon>
        <taxon>Podolampadaceae</taxon>
        <taxon>Lessardia</taxon>
    </lineage>
</organism>
<keyword evidence="1" id="KW-0479">Metal-binding</keyword>
<evidence type="ECO:0000259" key="5">
    <source>
        <dbReference type="PROSITE" id="PS50089"/>
    </source>
</evidence>
<name>A0A7S2QW03_9DINO</name>
<dbReference type="GO" id="GO:0005634">
    <property type="term" value="C:nucleus"/>
    <property type="evidence" value="ECO:0007669"/>
    <property type="project" value="TreeGrafter"/>
</dbReference>
<dbReference type="InterPro" id="IPR013083">
    <property type="entry name" value="Znf_RING/FYVE/PHD"/>
</dbReference>
<dbReference type="AlphaFoldDB" id="A0A7S2QW03"/>
<dbReference type="PANTHER" id="PTHR45931:SF3">
    <property type="entry name" value="RING ZINC FINGER-CONTAINING PROTEIN"/>
    <property type="match status" value="1"/>
</dbReference>
<dbReference type="Pfam" id="PF13639">
    <property type="entry name" value="zf-RING_2"/>
    <property type="match status" value="1"/>
</dbReference>
<reference evidence="6" key="1">
    <citation type="submission" date="2021-01" db="EMBL/GenBank/DDBJ databases">
        <authorList>
            <person name="Corre E."/>
            <person name="Pelletier E."/>
            <person name="Niang G."/>
            <person name="Scheremetjew M."/>
            <person name="Finn R."/>
            <person name="Kale V."/>
            <person name="Holt S."/>
            <person name="Cochrane G."/>
            <person name="Meng A."/>
            <person name="Brown T."/>
            <person name="Cohen L."/>
        </authorList>
    </citation>
    <scope>NUCLEOTIDE SEQUENCE</scope>
    <source>
        <strain evidence="6">SPMC 104</strain>
    </source>
</reference>
<keyword evidence="3" id="KW-0862">Zinc</keyword>
<sequence>MFRLIQVFRQAMLGSCENVHDGTVVDGVLFDDADMGIFREGHVLRVDADGCLDMGDMDKALGCDASAIDSILEATAKADASGKVGEQAQCVICLGDYEPNEEVVFLPCAHSFHKGCVRQWLSVSTKCPLCDKSVLDESA</sequence>
<dbReference type="InterPro" id="IPR011016">
    <property type="entry name" value="Znf_RING-CH"/>
</dbReference>
<evidence type="ECO:0000313" key="6">
    <source>
        <dbReference type="EMBL" id="CAD9653588.1"/>
    </source>
</evidence>
<dbReference type="Gene3D" id="3.30.40.10">
    <property type="entry name" value="Zinc/RING finger domain, C3HC4 (zinc finger)"/>
    <property type="match status" value="1"/>
</dbReference>
<evidence type="ECO:0000256" key="3">
    <source>
        <dbReference type="ARBA" id="ARBA00022833"/>
    </source>
</evidence>